<dbReference type="AlphaFoldDB" id="A0AAN8V984"/>
<protein>
    <recommendedName>
        <fullName evidence="1">KIB1-4 beta-propeller domain-containing protein</fullName>
    </recommendedName>
</protein>
<sequence>MFTVRRKIQKDKDVEPSEFEETIAQSLFDLDNTNQELKKPDMVEDYVVVAIYGDMKRLAFYQPSSEDTKWTYVDSNDAKLFADVICHEGKVYALDNYGRVVEINISNPYQPKLRKIIFSGFNWIWSQWGYIAELSSGDLVIARRSFRGKGEDRDRVSPKFKVWKLVFIPPNEEGERDQLVEVKDLGGDVIATLSSFI</sequence>
<gene>
    <name evidence="2" type="ORF">RJ641_007570</name>
</gene>
<accession>A0AAN8V984</accession>
<evidence type="ECO:0000313" key="3">
    <source>
        <dbReference type="Proteomes" id="UP001370490"/>
    </source>
</evidence>
<dbReference type="EMBL" id="JBAMMX010000015">
    <property type="protein sequence ID" value="KAK6925851.1"/>
    <property type="molecule type" value="Genomic_DNA"/>
</dbReference>
<comment type="caution">
    <text evidence="2">The sequence shown here is derived from an EMBL/GenBank/DDBJ whole genome shotgun (WGS) entry which is preliminary data.</text>
</comment>
<dbReference type="InterPro" id="IPR050942">
    <property type="entry name" value="F-box_BR-signaling"/>
</dbReference>
<feature type="domain" description="KIB1-4 beta-propeller" evidence="1">
    <location>
        <begin position="39"/>
        <end position="189"/>
    </location>
</feature>
<keyword evidence="3" id="KW-1185">Reference proteome</keyword>
<dbReference type="PANTHER" id="PTHR44259:SF93">
    <property type="entry name" value="PROTEIN, PUTATIVE (DUF295)-RELATED"/>
    <property type="match status" value="1"/>
</dbReference>
<organism evidence="2 3">
    <name type="scientific">Dillenia turbinata</name>
    <dbReference type="NCBI Taxonomy" id="194707"/>
    <lineage>
        <taxon>Eukaryota</taxon>
        <taxon>Viridiplantae</taxon>
        <taxon>Streptophyta</taxon>
        <taxon>Embryophyta</taxon>
        <taxon>Tracheophyta</taxon>
        <taxon>Spermatophyta</taxon>
        <taxon>Magnoliopsida</taxon>
        <taxon>eudicotyledons</taxon>
        <taxon>Gunneridae</taxon>
        <taxon>Pentapetalae</taxon>
        <taxon>Dilleniales</taxon>
        <taxon>Dilleniaceae</taxon>
        <taxon>Dillenia</taxon>
    </lineage>
</organism>
<reference evidence="2 3" key="1">
    <citation type="submission" date="2023-12" db="EMBL/GenBank/DDBJ databases">
        <title>A high-quality genome assembly for Dillenia turbinata (Dilleniales).</title>
        <authorList>
            <person name="Chanderbali A."/>
        </authorList>
    </citation>
    <scope>NUCLEOTIDE SEQUENCE [LARGE SCALE GENOMIC DNA]</scope>
    <source>
        <strain evidence="2">LSX21</strain>
        <tissue evidence="2">Leaf</tissue>
    </source>
</reference>
<evidence type="ECO:0000313" key="2">
    <source>
        <dbReference type="EMBL" id="KAK6925851.1"/>
    </source>
</evidence>
<dbReference type="Pfam" id="PF03478">
    <property type="entry name" value="Beta-prop_KIB1-4"/>
    <property type="match status" value="1"/>
</dbReference>
<dbReference type="InterPro" id="IPR005174">
    <property type="entry name" value="KIB1-4_b-propeller"/>
</dbReference>
<name>A0AAN8V984_9MAGN</name>
<proteinExistence type="predicted"/>
<dbReference type="Proteomes" id="UP001370490">
    <property type="component" value="Unassembled WGS sequence"/>
</dbReference>
<dbReference type="PANTHER" id="PTHR44259">
    <property type="entry name" value="OS07G0183000 PROTEIN-RELATED"/>
    <property type="match status" value="1"/>
</dbReference>
<evidence type="ECO:0000259" key="1">
    <source>
        <dbReference type="Pfam" id="PF03478"/>
    </source>
</evidence>